<dbReference type="PANTHER" id="PTHR11707">
    <property type="entry name" value="L-ASPARAGINASE"/>
    <property type="match status" value="1"/>
</dbReference>
<dbReference type="PROSITE" id="PS00917">
    <property type="entry name" value="ASN_GLN_ASE_2"/>
    <property type="match status" value="1"/>
</dbReference>
<dbReference type="FunFam" id="3.40.50.1170:FF:000001">
    <property type="entry name" value="L-asparaginase 2"/>
    <property type="match status" value="1"/>
</dbReference>
<evidence type="ECO:0000259" key="6">
    <source>
        <dbReference type="Pfam" id="PF17763"/>
    </source>
</evidence>
<feature type="active site" description="O-isoaspartyl threonine intermediate" evidence="2">
    <location>
        <position position="34"/>
    </location>
</feature>
<gene>
    <name evidence="7" type="ORF">D2962_16590</name>
</gene>
<evidence type="ECO:0000256" key="1">
    <source>
        <dbReference type="ARBA" id="ARBA00010518"/>
    </source>
</evidence>
<dbReference type="KEGG" id="bacg:D2962_16590"/>
<organism evidence="7 8">
    <name type="scientific">Biomaibacter acetigenes</name>
    <dbReference type="NCBI Taxonomy" id="2316383"/>
    <lineage>
        <taxon>Bacteria</taxon>
        <taxon>Bacillati</taxon>
        <taxon>Bacillota</taxon>
        <taxon>Clostridia</taxon>
        <taxon>Thermosediminibacterales</taxon>
        <taxon>Tepidanaerobacteraceae</taxon>
        <taxon>Biomaibacter</taxon>
    </lineage>
</organism>
<dbReference type="Pfam" id="PF00710">
    <property type="entry name" value="Asparaginase"/>
    <property type="match status" value="1"/>
</dbReference>
<evidence type="ECO:0000313" key="8">
    <source>
        <dbReference type="Proteomes" id="UP000280960"/>
    </source>
</evidence>
<evidence type="ECO:0000313" key="7">
    <source>
        <dbReference type="EMBL" id="AYO31997.1"/>
    </source>
</evidence>
<dbReference type="PRINTS" id="PR00139">
    <property type="entry name" value="ASNGLNASE"/>
</dbReference>
<accession>A0A3G2RB87</accession>
<name>A0A3G2RB87_9FIRM</name>
<feature type="domain" description="L-asparaginase N-terminal" evidence="5">
    <location>
        <begin position="25"/>
        <end position="200"/>
    </location>
</feature>
<evidence type="ECO:0000256" key="2">
    <source>
        <dbReference type="PIRSR" id="PIRSR001220-1"/>
    </source>
</evidence>
<proteinExistence type="inferred from homology"/>
<dbReference type="InterPro" id="IPR006034">
    <property type="entry name" value="Asparaginase/glutaminase-like"/>
</dbReference>
<keyword evidence="8" id="KW-1185">Reference proteome</keyword>
<dbReference type="SUPFAM" id="SSF53774">
    <property type="entry name" value="Glutaminase/Asparaginase"/>
    <property type="match status" value="1"/>
</dbReference>
<dbReference type="EMBL" id="CP033169">
    <property type="protein sequence ID" value="AYO31997.1"/>
    <property type="molecule type" value="Genomic_DNA"/>
</dbReference>
<dbReference type="SMART" id="SM00870">
    <property type="entry name" value="Asparaginase"/>
    <property type="match status" value="1"/>
</dbReference>
<feature type="binding site" evidence="3">
    <location>
        <begin position="107"/>
        <end position="108"/>
    </location>
    <ligand>
        <name>substrate</name>
    </ligand>
</feature>
<dbReference type="Gene3D" id="3.40.50.1170">
    <property type="entry name" value="L-asparaginase, N-terminal domain"/>
    <property type="match status" value="1"/>
</dbReference>
<dbReference type="PIRSF" id="PIRSF500176">
    <property type="entry name" value="L_ASNase"/>
    <property type="match status" value="1"/>
</dbReference>
<dbReference type="GO" id="GO:0004067">
    <property type="term" value="F:asparaginase activity"/>
    <property type="evidence" value="ECO:0007669"/>
    <property type="project" value="UniProtKB-UniRule"/>
</dbReference>
<reference evidence="7 8" key="1">
    <citation type="submission" date="2018-10" db="EMBL/GenBank/DDBJ databases">
        <authorList>
            <person name="Zhang X."/>
        </authorList>
    </citation>
    <scope>NUCLEOTIDE SEQUENCE [LARGE SCALE GENOMIC DNA]</scope>
    <source>
        <strain evidence="7 8">SK-G1</strain>
    </source>
</reference>
<sequence>MPALLNQGPQKTKAGGKSVMTQKKKIAFLATGGTIASAKGPEGLRPAFTEKEMIELVPELSDIADIQGKLIMNIDSSNMQPEDWKVIATEIVEALKKCDGVVLSHGTDTMAYTSSALTYMLMDLKKPVAVTGAQKSIGEEQSDAAKNLVDSFKVAASGVPGVFLVFNGDIIIGDRATKMKTASFDAFSSVNAPPAGKVRESGRGCADSKKLIIEWNDEVLWQETRRIKQVWAKLKNESGRGCVDSSIDPQSRPIKGLEEEPVILYDNLDPRVLLVKLYPGIEPEVLLLAREKGYHSVLIESFGSGGVPFREPRNLLPAIEELISSGITVAVTTQVPFEGVNLSLYEVGVKALEAGAISMGDMTREAALVRLMMHML</sequence>
<dbReference type="InterPro" id="IPR027475">
    <property type="entry name" value="Asparaginase/glutaminase_AS2"/>
</dbReference>
<dbReference type="Gene3D" id="3.40.50.40">
    <property type="match status" value="1"/>
</dbReference>
<dbReference type="AlphaFoldDB" id="A0A3G2RB87"/>
<dbReference type="PANTHER" id="PTHR11707:SF28">
    <property type="entry name" value="60 KDA LYSOPHOSPHOLIPASE"/>
    <property type="match status" value="1"/>
</dbReference>
<dbReference type="InterPro" id="IPR041725">
    <property type="entry name" value="L-asparaginase_I"/>
</dbReference>
<feature type="active site" evidence="4">
    <location>
        <position position="107"/>
    </location>
</feature>
<dbReference type="InterPro" id="IPR037152">
    <property type="entry name" value="L-asparaginase_N_sf"/>
</dbReference>
<feature type="domain" description="Asparaginase/glutaminase C-terminal" evidence="6">
    <location>
        <begin position="271"/>
        <end position="373"/>
    </location>
</feature>
<dbReference type="InterPro" id="IPR036152">
    <property type="entry name" value="Asp/glu_Ase-like_sf"/>
</dbReference>
<evidence type="ECO:0000256" key="4">
    <source>
        <dbReference type="PROSITE-ProRule" id="PRU10100"/>
    </source>
</evidence>
<dbReference type="SFLD" id="SFLDS00057">
    <property type="entry name" value="Glutaminase/Asparaginase"/>
    <property type="match status" value="1"/>
</dbReference>
<protein>
    <submittedName>
        <fullName evidence="7">Asparaginase</fullName>
    </submittedName>
</protein>
<evidence type="ECO:0000259" key="5">
    <source>
        <dbReference type="Pfam" id="PF00710"/>
    </source>
</evidence>
<comment type="similarity">
    <text evidence="1">Belongs to the asparaginase 1 family.</text>
</comment>
<dbReference type="PROSITE" id="PS51732">
    <property type="entry name" value="ASN_GLN_ASE_3"/>
    <property type="match status" value="1"/>
</dbReference>
<dbReference type="InterPro" id="IPR027474">
    <property type="entry name" value="L-asparaginase_N"/>
</dbReference>
<dbReference type="Pfam" id="PF17763">
    <property type="entry name" value="Asparaginase_C"/>
    <property type="match status" value="1"/>
</dbReference>
<dbReference type="InterPro" id="IPR040919">
    <property type="entry name" value="Asparaginase_C"/>
</dbReference>
<evidence type="ECO:0000256" key="3">
    <source>
        <dbReference type="PIRSR" id="PIRSR001220-2"/>
    </source>
</evidence>
<dbReference type="InterPro" id="IPR027473">
    <property type="entry name" value="L-asparaginase_C"/>
</dbReference>
<dbReference type="Proteomes" id="UP000280960">
    <property type="component" value="Chromosome"/>
</dbReference>
<feature type="binding site" evidence="3">
    <location>
        <position position="76"/>
    </location>
    <ligand>
        <name>substrate</name>
    </ligand>
</feature>
<dbReference type="CDD" id="cd08963">
    <property type="entry name" value="L-asparaginase_I"/>
    <property type="match status" value="1"/>
</dbReference>
<dbReference type="PIRSF" id="PIRSF001220">
    <property type="entry name" value="L-ASNase_gatD"/>
    <property type="match status" value="1"/>
</dbReference>